<reference evidence="2 3" key="1">
    <citation type="submission" date="2018-11" db="EMBL/GenBank/DDBJ databases">
        <title>Draft genome sequence of Ferruginibacter sp. BO-59.</title>
        <authorList>
            <person name="Im W.T."/>
        </authorList>
    </citation>
    <scope>NUCLEOTIDE SEQUENCE [LARGE SCALE GENOMIC DNA]</scope>
    <source>
        <strain evidence="2 3">BO-59</strain>
    </source>
</reference>
<sequence length="352" mass="39626">MSTKFQIERNNSLVCKTFIKSIKTTGLMKYKILSCLFFLVIATQVKSQSYFYTNQDYANPITLEGGVSAGIMNSLTDVGGRAGRGKAGAKDLNMQVTTACAGIYISAIYFNTIGLRLEGTLGKVQSHDSLLKNVKNTAIGRYNRNLSFRSPIREVNLLLEFHPVDFVRDFDPDAVMPSFSPYLLGGVGYFHFNPQANLNGKWIDLKPLHTEGEGFAEYPSSREYSLNQVNFSYGIGLAYSINNRVNLRLEYVSRKLNTDYLDDLHGRYVDPAIFSKYLTGNDLTNALLLNKRIRPDAKPEQTTQSPGSIRGNPSNNDSYFTAVFKVGYIFGRQRPSVDLRKYNRPMRSPTRF</sequence>
<evidence type="ECO:0000256" key="1">
    <source>
        <dbReference type="SAM" id="MobiDB-lite"/>
    </source>
</evidence>
<gene>
    <name evidence="2" type="ORF">EFY79_12910</name>
</gene>
<dbReference type="SUPFAM" id="SSF56925">
    <property type="entry name" value="OMPA-like"/>
    <property type="match status" value="1"/>
</dbReference>
<organism evidence="2 3">
    <name type="scientific">Hanamia caeni</name>
    <dbReference type="NCBI Taxonomy" id="2294116"/>
    <lineage>
        <taxon>Bacteria</taxon>
        <taxon>Pseudomonadati</taxon>
        <taxon>Bacteroidota</taxon>
        <taxon>Chitinophagia</taxon>
        <taxon>Chitinophagales</taxon>
        <taxon>Chitinophagaceae</taxon>
        <taxon>Hanamia</taxon>
    </lineage>
</organism>
<feature type="region of interest" description="Disordered" evidence="1">
    <location>
        <begin position="294"/>
        <end position="314"/>
    </location>
</feature>
<name>A0A3M9NCA3_9BACT</name>
<keyword evidence="3" id="KW-1185">Reference proteome</keyword>
<protein>
    <recommendedName>
        <fullName evidence="4">Outer membrane protein beta-barrel domain-containing protein</fullName>
    </recommendedName>
</protein>
<evidence type="ECO:0000313" key="3">
    <source>
        <dbReference type="Proteomes" id="UP000267223"/>
    </source>
</evidence>
<accession>A0A3M9NCA3</accession>
<dbReference type="InterPro" id="IPR011250">
    <property type="entry name" value="OMP/PagP_B-barrel"/>
</dbReference>
<dbReference type="Proteomes" id="UP000267223">
    <property type="component" value="Unassembled WGS sequence"/>
</dbReference>
<dbReference type="AlphaFoldDB" id="A0A3M9NCA3"/>
<comment type="caution">
    <text evidence="2">The sequence shown here is derived from an EMBL/GenBank/DDBJ whole genome shotgun (WGS) entry which is preliminary data.</text>
</comment>
<proteinExistence type="predicted"/>
<dbReference type="Gene3D" id="2.40.160.20">
    <property type="match status" value="1"/>
</dbReference>
<dbReference type="EMBL" id="RJJR01000010">
    <property type="protein sequence ID" value="RNI35419.1"/>
    <property type="molecule type" value="Genomic_DNA"/>
</dbReference>
<evidence type="ECO:0000313" key="2">
    <source>
        <dbReference type="EMBL" id="RNI35419.1"/>
    </source>
</evidence>
<evidence type="ECO:0008006" key="4">
    <source>
        <dbReference type="Google" id="ProtNLM"/>
    </source>
</evidence>
<feature type="compositionally biased region" description="Polar residues" evidence="1">
    <location>
        <begin position="300"/>
        <end position="314"/>
    </location>
</feature>